<keyword evidence="4" id="KW-1185">Reference proteome</keyword>
<dbReference type="InterPro" id="IPR051686">
    <property type="entry name" value="Lipoprotein_DolP"/>
</dbReference>
<dbReference type="Gene3D" id="3.30.1340.30">
    <property type="match status" value="1"/>
</dbReference>
<reference evidence="3 4" key="1">
    <citation type="submission" date="2023-07" db="EMBL/GenBank/DDBJ databases">
        <title>Sorghum-associated microbial communities from plants grown in Nebraska, USA.</title>
        <authorList>
            <person name="Schachtman D."/>
        </authorList>
    </citation>
    <scope>NUCLEOTIDE SEQUENCE [LARGE SCALE GENOMIC DNA]</scope>
    <source>
        <strain evidence="3 4">4138</strain>
    </source>
</reference>
<evidence type="ECO:0000259" key="2">
    <source>
        <dbReference type="PROSITE" id="PS50914"/>
    </source>
</evidence>
<organism evidence="3 4">
    <name type="scientific">Rheinheimera soli</name>
    <dbReference type="NCBI Taxonomy" id="443616"/>
    <lineage>
        <taxon>Bacteria</taxon>
        <taxon>Pseudomonadati</taxon>
        <taxon>Pseudomonadota</taxon>
        <taxon>Gammaproteobacteria</taxon>
        <taxon>Chromatiales</taxon>
        <taxon>Chromatiaceae</taxon>
        <taxon>Rheinheimera</taxon>
    </lineage>
</organism>
<evidence type="ECO:0000313" key="4">
    <source>
        <dbReference type="Proteomes" id="UP001257909"/>
    </source>
</evidence>
<feature type="chain" id="PRO_5046707097" evidence="1">
    <location>
        <begin position="22"/>
        <end position="123"/>
    </location>
</feature>
<dbReference type="PANTHER" id="PTHR34606">
    <property type="entry name" value="BON DOMAIN-CONTAINING PROTEIN"/>
    <property type="match status" value="1"/>
</dbReference>
<evidence type="ECO:0000256" key="1">
    <source>
        <dbReference type="SAM" id="SignalP"/>
    </source>
</evidence>
<comment type="caution">
    <text evidence="3">The sequence shown here is derived from an EMBL/GenBank/DDBJ whole genome shotgun (WGS) entry which is preliminary data.</text>
</comment>
<evidence type="ECO:0000313" key="3">
    <source>
        <dbReference type="EMBL" id="MDR7122036.1"/>
    </source>
</evidence>
<dbReference type="SMART" id="SM00749">
    <property type="entry name" value="BON"/>
    <property type="match status" value="1"/>
</dbReference>
<dbReference type="InterPro" id="IPR014004">
    <property type="entry name" value="Transpt-assoc_nodulatn_dom_bac"/>
</dbReference>
<keyword evidence="1" id="KW-0732">Signal</keyword>
<feature type="domain" description="BON" evidence="2">
    <location>
        <begin position="55"/>
        <end position="123"/>
    </location>
</feature>
<accession>A0ABU1W238</accession>
<dbReference type="Proteomes" id="UP001257909">
    <property type="component" value="Unassembled WGS sequence"/>
</dbReference>
<dbReference type="InterPro" id="IPR007055">
    <property type="entry name" value="BON_dom"/>
</dbReference>
<dbReference type="Pfam" id="PF04972">
    <property type="entry name" value="BON"/>
    <property type="match status" value="1"/>
</dbReference>
<protein>
    <submittedName>
        <fullName evidence="3">Osmotically-inducible protein OsmY</fullName>
    </submittedName>
</protein>
<proteinExistence type="predicted"/>
<sequence>MNLTTGFTLSVLLLSAVTLTACDKSTPTYPGAVKTTDDQSSVVPVAGSAVPVAISDANINNDVKTALLRDDDLKNFDINVVSTKGDVRLTGELDSQNQINQAILIAEGVVGVKTVYDELTVKR</sequence>
<dbReference type="EMBL" id="JAVDWR010000011">
    <property type="protein sequence ID" value="MDR7122036.1"/>
    <property type="molecule type" value="Genomic_DNA"/>
</dbReference>
<dbReference type="RefSeq" id="WP_310279876.1">
    <property type="nucleotide sequence ID" value="NZ_JAVDWR010000011.1"/>
</dbReference>
<dbReference type="PROSITE" id="PS50914">
    <property type="entry name" value="BON"/>
    <property type="match status" value="1"/>
</dbReference>
<dbReference type="PANTHER" id="PTHR34606:SF15">
    <property type="entry name" value="BON DOMAIN-CONTAINING PROTEIN"/>
    <property type="match status" value="1"/>
</dbReference>
<feature type="signal peptide" evidence="1">
    <location>
        <begin position="1"/>
        <end position="21"/>
    </location>
</feature>
<name>A0ABU1W238_9GAMM</name>
<gene>
    <name evidence="3" type="ORF">J2W69_002993</name>
</gene>